<evidence type="ECO:0000256" key="4">
    <source>
        <dbReference type="ARBA" id="ARBA00022777"/>
    </source>
</evidence>
<dbReference type="PROSITE" id="PS00108">
    <property type="entry name" value="PROTEIN_KINASE_ST"/>
    <property type="match status" value="1"/>
</dbReference>
<evidence type="ECO:0000256" key="2">
    <source>
        <dbReference type="ARBA" id="ARBA00022679"/>
    </source>
</evidence>
<dbReference type="SMART" id="SM00220">
    <property type="entry name" value="S_TKc"/>
    <property type="match status" value="1"/>
</dbReference>
<evidence type="ECO:0000256" key="1">
    <source>
        <dbReference type="ARBA" id="ARBA00022527"/>
    </source>
</evidence>
<accession>A0AAN6SP55</accession>
<evidence type="ECO:0000313" key="7">
    <source>
        <dbReference type="EMBL" id="KAK4034350.1"/>
    </source>
</evidence>
<comment type="caution">
    <text evidence="7">The sequence shown here is derived from an EMBL/GenBank/DDBJ whole genome shotgun (WGS) entry which is preliminary data.</text>
</comment>
<evidence type="ECO:0000313" key="8">
    <source>
        <dbReference type="Proteomes" id="UP001303115"/>
    </source>
</evidence>
<organism evidence="7 8">
    <name type="scientific">Parachaetomium inaequale</name>
    <dbReference type="NCBI Taxonomy" id="2588326"/>
    <lineage>
        <taxon>Eukaryota</taxon>
        <taxon>Fungi</taxon>
        <taxon>Dikarya</taxon>
        <taxon>Ascomycota</taxon>
        <taxon>Pezizomycotina</taxon>
        <taxon>Sordariomycetes</taxon>
        <taxon>Sordariomycetidae</taxon>
        <taxon>Sordariales</taxon>
        <taxon>Chaetomiaceae</taxon>
        <taxon>Parachaetomium</taxon>
    </lineage>
</organism>
<dbReference type="PROSITE" id="PS50011">
    <property type="entry name" value="PROTEIN_KINASE_DOM"/>
    <property type="match status" value="1"/>
</dbReference>
<protein>
    <submittedName>
        <fullName evidence="7">Kinase-like domain-containing protein</fullName>
    </submittedName>
</protein>
<feature type="domain" description="Protein kinase" evidence="6">
    <location>
        <begin position="40"/>
        <end position="423"/>
    </location>
</feature>
<evidence type="ECO:0000256" key="5">
    <source>
        <dbReference type="ARBA" id="ARBA00022840"/>
    </source>
</evidence>
<dbReference type="EMBL" id="MU854483">
    <property type="protein sequence ID" value="KAK4034350.1"/>
    <property type="molecule type" value="Genomic_DNA"/>
</dbReference>
<keyword evidence="1" id="KW-0723">Serine/threonine-protein kinase</keyword>
<name>A0AAN6SP55_9PEZI</name>
<dbReference type="Gene3D" id="1.10.510.10">
    <property type="entry name" value="Transferase(Phosphotransferase) domain 1"/>
    <property type="match status" value="1"/>
</dbReference>
<dbReference type="SUPFAM" id="SSF56112">
    <property type="entry name" value="Protein kinase-like (PK-like)"/>
    <property type="match status" value="1"/>
</dbReference>
<dbReference type="GO" id="GO:0043484">
    <property type="term" value="P:regulation of RNA splicing"/>
    <property type="evidence" value="ECO:0007669"/>
    <property type="project" value="TreeGrafter"/>
</dbReference>
<dbReference type="PANTHER" id="PTHR45646">
    <property type="entry name" value="SERINE/THREONINE-PROTEIN KINASE DOA-RELATED"/>
    <property type="match status" value="1"/>
</dbReference>
<dbReference type="Proteomes" id="UP001303115">
    <property type="component" value="Unassembled WGS sequence"/>
</dbReference>
<proteinExistence type="predicted"/>
<dbReference type="Gene3D" id="3.30.200.20">
    <property type="entry name" value="Phosphorylase Kinase, domain 1"/>
    <property type="match status" value="1"/>
</dbReference>
<dbReference type="Pfam" id="PF00069">
    <property type="entry name" value="Pkinase"/>
    <property type="match status" value="2"/>
</dbReference>
<gene>
    <name evidence="7" type="ORF">C8A01DRAFT_18832</name>
</gene>
<keyword evidence="5" id="KW-0067">ATP-binding</keyword>
<keyword evidence="4 7" id="KW-0418">Kinase</keyword>
<keyword evidence="3" id="KW-0547">Nucleotide-binding</keyword>
<dbReference type="GO" id="GO:0005634">
    <property type="term" value="C:nucleus"/>
    <property type="evidence" value="ECO:0007669"/>
    <property type="project" value="TreeGrafter"/>
</dbReference>
<dbReference type="InterPro" id="IPR000719">
    <property type="entry name" value="Prot_kinase_dom"/>
</dbReference>
<keyword evidence="2" id="KW-0808">Transferase</keyword>
<dbReference type="InterPro" id="IPR011009">
    <property type="entry name" value="Kinase-like_dom_sf"/>
</dbReference>
<dbReference type="GO" id="GO:0004674">
    <property type="term" value="F:protein serine/threonine kinase activity"/>
    <property type="evidence" value="ECO:0007669"/>
    <property type="project" value="UniProtKB-KW"/>
</dbReference>
<sequence>MSTVPPSCLVDGPIEEATLPTYQPELFHPTHPDQVLNTKYRTVAKLGYGAGSTVWLAENLERSGTEDMEFRYVTIKIGAQGFDSVQQEKTVCNHVAAAAPGTGFTEFLRLPIDHFDLVGPKGSHPCLVYRPMRESLGTFQRREGGKELTQALTKLFAARLISGIHYLHAACRVIHTDIKEENILISVEDPAALDDFARGQKQSTQRRHLTPDGRATYMSHSHFGPFRGLKFSSHLSDLNDAYPFEPGQAHLEPFVQPHAYRAPEVLLGTGWSAPVDMWNIGLVIWKMMQRNDLFEREYMCDEYGNYDAHSHLAQIISYFGPPPQSLVKRERELRHLAAEQPVINPRGQPCKTVAEFWGGPFFDDNGVFTRRDLIRHGLSLHASLTNVEEGQERAQFLDLVQHVLKWMPEERRTAGQLLGHPYFESIKRPVR</sequence>
<dbReference type="InterPro" id="IPR008271">
    <property type="entry name" value="Ser/Thr_kinase_AS"/>
</dbReference>
<dbReference type="InterPro" id="IPR051175">
    <property type="entry name" value="CLK_kinases"/>
</dbReference>
<dbReference type="GO" id="GO:0005524">
    <property type="term" value="F:ATP binding"/>
    <property type="evidence" value="ECO:0007669"/>
    <property type="project" value="UniProtKB-KW"/>
</dbReference>
<evidence type="ECO:0000256" key="3">
    <source>
        <dbReference type="ARBA" id="ARBA00022741"/>
    </source>
</evidence>
<reference evidence="8" key="1">
    <citation type="journal article" date="2023" name="Mol. Phylogenet. Evol.">
        <title>Genome-scale phylogeny and comparative genomics of the fungal order Sordariales.</title>
        <authorList>
            <person name="Hensen N."/>
            <person name="Bonometti L."/>
            <person name="Westerberg I."/>
            <person name="Brannstrom I.O."/>
            <person name="Guillou S."/>
            <person name="Cros-Aarteil S."/>
            <person name="Calhoun S."/>
            <person name="Haridas S."/>
            <person name="Kuo A."/>
            <person name="Mondo S."/>
            <person name="Pangilinan J."/>
            <person name="Riley R."/>
            <person name="LaButti K."/>
            <person name="Andreopoulos B."/>
            <person name="Lipzen A."/>
            <person name="Chen C."/>
            <person name="Yan M."/>
            <person name="Daum C."/>
            <person name="Ng V."/>
            <person name="Clum A."/>
            <person name="Steindorff A."/>
            <person name="Ohm R.A."/>
            <person name="Martin F."/>
            <person name="Silar P."/>
            <person name="Natvig D.O."/>
            <person name="Lalanne C."/>
            <person name="Gautier V."/>
            <person name="Ament-Velasquez S.L."/>
            <person name="Kruys A."/>
            <person name="Hutchinson M.I."/>
            <person name="Powell A.J."/>
            <person name="Barry K."/>
            <person name="Miller A.N."/>
            <person name="Grigoriev I.V."/>
            <person name="Debuchy R."/>
            <person name="Gladieux P."/>
            <person name="Hiltunen Thoren M."/>
            <person name="Johannesson H."/>
        </authorList>
    </citation>
    <scope>NUCLEOTIDE SEQUENCE [LARGE SCALE GENOMIC DNA]</scope>
    <source>
        <strain evidence="8">CBS 284.82</strain>
    </source>
</reference>
<evidence type="ECO:0000259" key="6">
    <source>
        <dbReference type="PROSITE" id="PS50011"/>
    </source>
</evidence>
<dbReference type="PANTHER" id="PTHR45646:SF11">
    <property type="entry name" value="SERINE_THREONINE-PROTEIN KINASE DOA"/>
    <property type="match status" value="1"/>
</dbReference>
<keyword evidence="8" id="KW-1185">Reference proteome</keyword>
<dbReference type="AlphaFoldDB" id="A0AAN6SP55"/>